<organism evidence="1 2">
    <name type="scientific">Boudabousia tangfeifanii</name>
    <dbReference type="NCBI Taxonomy" id="1912795"/>
    <lineage>
        <taxon>Bacteria</taxon>
        <taxon>Bacillati</taxon>
        <taxon>Actinomycetota</taxon>
        <taxon>Actinomycetes</taxon>
        <taxon>Actinomycetales</taxon>
        <taxon>Actinomycetaceae</taxon>
        <taxon>Boudabousia</taxon>
    </lineage>
</organism>
<protein>
    <submittedName>
        <fullName evidence="1">Uncharacterized protein</fullName>
    </submittedName>
</protein>
<dbReference type="EMBL" id="CP017812">
    <property type="protein sequence ID" value="AOZ71963.1"/>
    <property type="molecule type" value="Genomic_DNA"/>
</dbReference>
<proteinExistence type="predicted"/>
<dbReference type="RefSeq" id="WP_071163429.1">
    <property type="nucleotide sequence ID" value="NZ_CP017812.1"/>
</dbReference>
<reference evidence="1 2" key="1">
    <citation type="submission" date="2016-10" db="EMBL/GenBank/DDBJ databases">
        <title>Actinomyces aegypiusis sp. nov., isolated from the Aegypius monachus in Qinghai Tibet Plateau China.</title>
        <authorList>
            <person name="Wang Y."/>
        </authorList>
    </citation>
    <scope>NUCLEOTIDE SEQUENCE [LARGE SCALE GENOMIC DNA]</scope>
    <source>
        <strain evidence="1 2">VUL4_3</strain>
    </source>
</reference>
<gene>
    <name evidence="1" type="ORF">BK816_00535</name>
</gene>
<dbReference type="Proteomes" id="UP000176288">
    <property type="component" value="Chromosome"/>
</dbReference>
<accession>A0A1D9MID0</accession>
<dbReference type="KEGG" id="avu:BK816_00535"/>
<dbReference type="STRING" id="1912795.BK816_00535"/>
<evidence type="ECO:0000313" key="2">
    <source>
        <dbReference type="Proteomes" id="UP000176288"/>
    </source>
</evidence>
<dbReference type="AlphaFoldDB" id="A0A1D9MID0"/>
<name>A0A1D9MID0_9ACTO</name>
<keyword evidence="2" id="KW-1185">Reference proteome</keyword>
<evidence type="ECO:0000313" key="1">
    <source>
        <dbReference type="EMBL" id="AOZ71963.1"/>
    </source>
</evidence>
<sequence length="154" mass="15318">MWSVASNGSGLLGAVTELSRQVARCDFGSAWQGAASQPARQSLLSLQAEAANLFSSAVGVVAADHSAKESYDLVLAAQATSLTPGFSLESNDVWGVAAVGAEGSGYGMRSVAGSDLSSGVSSSLKGSATSLPHGTLGLSSGSDGVPVRSWAVAR</sequence>